<organism evidence="1">
    <name type="scientific">Acidicaldus sp</name>
    <dbReference type="NCBI Taxonomy" id="1872105"/>
    <lineage>
        <taxon>Bacteria</taxon>
        <taxon>Pseudomonadati</taxon>
        <taxon>Pseudomonadota</taxon>
        <taxon>Alphaproteobacteria</taxon>
        <taxon>Acetobacterales</taxon>
        <taxon>Acetobacteraceae</taxon>
        <taxon>Acidicaldus</taxon>
    </lineage>
</organism>
<proteinExistence type="predicted"/>
<reference evidence="1" key="1">
    <citation type="journal article" date="2020" name="mSystems">
        <title>Genome- and Community-Level Interaction Insights into Carbon Utilization and Element Cycling Functions of Hydrothermarchaeota in Hydrothermal Sediment.</title>
        <authorList>
            <person name="Zhou Z."/>
            <person name="Liu Y."/>
            <person name="Xu W."/>
            <person name="Pan J."/>
            <person name="Luo Z.H."/>
            <person name="Li M."/>
        </authorList>
    </citation>
    <scope>NUCLEOTIDE SEQUENCE</scope>
    <source>
        <strain evidence="1">SpSt-997</strain>
    </source>
</reference>
<comment type="caution">
    <text evidence="1">The sequence shown here is derived from an EMBL/GenBank/DDBJ whole genome shotgun (WGS) entry which is preliminary data.</text>
</comment>
<protein>
    <submittedName>
        <fullName evidence="1">Uncharacterized protein</fullName>
    </submittedName>
</protein>
<sequence length="218" mass="23281">MNPDHLQDMIDRGMGRAALKAGRLCNAFRPSGASTPCAPQNRYLQLRAAFNAADPRFVRANAYGHPVWYGVFDSAYTETGDYLVEVETGRTFFIAAQPSLLPNVCVLAERVVSLVRPAGPCGFGVQHYGGVQQSTLEALLTSWPASMLEGGAGGGARYPGDLPSDVRLAAFTVLLPATPAIVLRVEDLLSDDLGRNFVVSSAELSALGWRLGVRQVAS</sequence>
<name>A0A8J4M5W0_9PROT</name>
<accession>A0A8J4M5W0</accession>
<dbReference type="AlphaFoldDB" id="A0A8J4M5W0"/>
<evidence type="ECO:0000313" key="1">
    <source>
        <dbReference type="EMBL" id="HGC42493.1"/>
    </source>
</evidence>
<dbReference type="EMBL" id="DTQM01000089">
    <property type="protein sequence ID" value="HGC42493.1"/>
    <property type="molecule type" value="Genomic_DNA"/>
</dbReference>
<gene>
    <name evidence="1" type="ORF">ENY07_04610</name>
</gene>